<name>A0A6A7KCI8_9FIRM</name>
<keyword evidence="2" id="KW-1185">Reference proteome</keyword>
<gene>
    <name evidence="1" type="ORF">GC105_14880</name>
</gene>
<protein>
    <submittedName>
        <fullName evidence="1">Uncharacterized protein</fullName>
    </submittedName>
</protein>
<evidence type="ECO:0000313" key="1">
    <source>
        <dbReference type="EMBL" id="MPW27065.1"/>
    </source>
</evidence>
<accession>A0A6A7KCI8</accession>
<sequence length="497" mass="57998">MFFSERFKVDSDLIKAYGAVDISLVCDIPLFIDPMLIFNSDKYQSLHQEIIRYFHFLFIKSKEGLSTKEIDAWFNFSEVPNNWLGYSLIGNKGLALGRKFAKFLYNNIGFALNTKSISKSQHIEKAMLLYEGSGKDKVSDLTVNLIKRFLCEYTEDFAKEHIDPDLCQTIPVDKAYFNYETESFVSREYTLPFLYNSKGKIEYVLLTPYDILREDEPSINREDFYKSHERIRAAIENDTLRAYVNNYIGQAVRQYEENQKRSRRAIRENSIQKVEKNAFQEIVREYPELYDYYIKLQEANTDEIKKQCMQELNKQLEKLMIASKNLISLFVSNEYVLEENLSAREEAKKRLAFFKYIIEDCDGYKNLFVKGQQIAKENDLQRLFRFVWHGSNYKIDSEPNNGRGQADFIVSMGQRNQNIIEFKLASNSTLRHVFTQVKIYEAANCTDGSLIAIFYFSESEYQIARQVVINAGHKDAINKSIFLIDCRNDNKASASIA</sequence>
<proteinExistence type="predicted"/>
<reference evidence="1 2" key="1">
    <citation type="submission" date="2019-10" db="EMBL/GenBank/DDBJ databases">
        <title>Alkalibaculum tamaniensis sp.nov., a new alkaliphilic acetogen, isolated on methoxylated aromatics from a mud volcano.</title>
        <authorList>
            <person name="Khomyakova M.A."/>
            <person name="Merkel A.Y."/>
            <person name="Bonch-Osmolovskaya E.A."/>
            <person name="Slobodkin A.I."/>
        </authorList>
    </citation>
    <scope>NUCLEOTIDE SEQUENCE [LARGE SCALE GENOMIC DNA]</scope>
    <source>
        <strain evidence="1 2">M08DMB</strain>
    </source>
</reference>
<dbReference type="EMBL" id="WHNX01000038">
    <property type="protein sequence ID" value="MPW27065.1"/>
    <property type="molecule type" value="Genomic_DNA"/>
</dbReference>
<dbReference type="RefSeq" id="WP_152806427.1">
    <property type="nucleotide sequence ID" value="NZ_WHNX01000038.1"/>
</dbReference>
<evidence type="ECO:0000313" key="2">
    <source>
        <dbReference type="Proteomes" id="UP000440004"/>
    </source>
</evidence>
<dbReference type="AlphaFoldDB" id="A0A6A7KCI8"/>
<dbReference type="Proteomes" id="UP000440004">
    <property type="component" value="Unassembled WGS sequence"/>
</dbReference>
<organism evidence="1 2">
    <name type="scientific">Alkalibaculum sporogenes</name>
    <dbReference type="NCBI Taxonomy" id="2655001"/>
    <lineage>
        <taxon>Bacteria</taxon>
        <taxon>Bacillati</taxon>
        <taxon>Bacillota</taxon>
        <taxon>Clostridia</taxon>
        <taxon>Eubacteriales</taxon>
        <taxon>Eubacteriaceae</taxon>
        <taxon>Alkalibaculum</taxon>
    </lineage>
</organism>
<comment type="caution">
    <text evidence="1">The sequence shown here is derived from an EMBL/GenBank/DDBJ whole genome shotgun (WGS) entry which is preliminary data.</text>
</comment>